<name>A0A3M7GRU8_HORWE</name>
<dbReference type="EMBL" id="QWIO01000207">
    <property type="protein sequence ID" value="RMZ03861.1"/>
    <property type="molecule type" value="Genomic_DNA"/>
</dbReference>
<feature type="region of interest" description="Disordered" evidence="1">
    <location>
        <begin position="189"/>
        <end position="208"/>
    </location>
</feature>
<evidence type="ECO:0000313" key="2">
    <source>
        <dbReference type="EMBL" id="RMZ03861.1"/>
    </source>
</evidence>
<comment type="caution">
    <text evidence="2">The sequence shown here is derived from an EMBL/GenBank/DDBJ whole genome shotgun (WGS) entry which is preliminary data.</text>
</comment>
<accession>A0A3M7GRU8</accession>
<reference evidence="2 3" key="1">
    <citation type="journal article" date="2018" name="BMC Genomics">
        <title>Genomic evidence for intraspecific hybridization in a clonal and extremely halotolerant yeast.</title>
        <authorList>
            <person name="Gostincar C."/>
            <person name="Stajich J.E."/>
            <person name="Zupancic J."/>
            <person name="Zalar P."/>
            <person name="Gunde-Cimerman N."/>
        </authorList>
    </citation>
    <scope>NUCLEOTIDE SEQUENCE [LARGE SCALE GENOMIC DNA]</scope>
    <source>
        <strain evidence="2 3">EXF-10513</strain>
    </source>
</reference>
<proteinExistence type="predicted"/>
<protein>
    <submittedName>
        <fullName evidence="2">Uncharacterized protein</fullName>
    </submittedName>
</protein>
<evidence type="ECO:0000256" key="1">
    <source>
        <dbReference type="SAM" id="MobiDB-lite"/>
    </source>
</evidence>
<dbReference type="AlphaFoldDB" id="A0A3M7GRU8"/>
<organism evidence="2 3">
    <name type="scientific">Hortaea werneckii</name>
    <name type="common">Black yeast</name>
    <name type="synonym">Cladosporium werneckii</name>
    <dbReference type="NCBI Taxonomy" id="91943"/>
    <lineage>
        <taxon>Eukaryota</taxon>
        <taxon>Fungi</taxon>
        <taxon>Dikarya</taxon>
        <taxon>Ascomycota</taxon>
        <taxon>Pezizomycotina</taxon>
        <taxon>Dothideomycetes</taxon>
        <taxon>Dothideomycetidae</taxon>
        <taxon>Mycosphaerellales</taxon>
        <taxon>Teratosphaeriaceae</taxon>
        <taxon>Hortaea</taxon>
    </lineage>
</organism>
<dbReference type="Proteomes" id="UP000269539">
    <property type="component" value="Unassembled WGS sequence"/>
</dbReference>
<dbReference type="VEuPathDB" id="FungiDB:BTJ68_11125"/>
<gene>
    <name evidence="2" type="ORF">D0864_02868</name>
</gene>
<sequence>MSAMAEVGSALSAISTAFTLTLRIAEKVYEIKAVDQETKDLLEMADSINHKLEMGKKLRRQKSNLFETDEKTIIDTDLKDAEKAVKSVAKLIEPARADMQVYGGHIRVGTRIIWVVRDSAHIAVSLGKLNIAASGLNSTLSTLMGRTATRNPTPATNTDFLKPPPTYHESEWLYASREKNLLKRASMRSLTGEKQPLQRPSSAPSVPNVINRDELVDTTAFEVWGEIRRTAETPPLLPVRRLTGKARNHSWLNLQSKGLLDSTNCS</sequence>
<evidence type="ECO:0000313" key="3">
    <source>
        <dbReference type="Proteomes" id="UP000269539"/>
    </source>
</evidence>